<name>A0A940MQ61_9RHOB</name>
<keyword evidence="4" id="KW-1185">Reference proteome</keyword>
<dbReference type="Pfam" id="PF07282">
    <property type="entry name" value="Cas12f1-like_TNB"/>
    <property type="match status" value="1"/>
</dbReference>
<sequence>MKRFAFVGYGQHPFHEARRPPSAQRFLKIETGRVLKRLIRMARPAHIIIEKLDFRAPGLSRRLNRILARSGRKVIREKLRDIEERYGIAFAEVKPVYSSQTCSACGHVAKDDCKIQSDFSCRACGPEINADLNAARNWGNGRSAFDRAAHHTKAQSLRLTVLHNLERNRTRGRVTSAQVLGSPYHRDVDAALDTPLTRNIRPPYVLADVSAG</sequence>
<dbReference type="InterPro" id="IPR010095">
    <property type="entry name" value="Cas12f1-like_TNB"/>
</dbReference>
<reference evidence="3" key="1">
    <citation type="submission" date="2021-03" db="EMBL/GenBank/DDBJ databases">
        <title>Sagittula salina sp. nov. strain M10.9X isolated from the marine waste.</title>
        <authorList>
            <person name="Satari L."/>
            <person name="Molina-Menor E."/>
            <person name="Vidal-Verdu A."/>
            <person name="Pascual J."/>
            <person name="Pereto J."/>
            <person name="Porcar M."/>
        </authorList>
    </citation>
    <scope>NUCLEOTIDE SEQUENCE</scope>
    <source>
        <strain evidence="3">M10.9X</strain>
    </source>
</reference>
<feature type="domain" description="Cas12f1-like TNB" evidence="2">
    <location>
        <begin position="76"/>
        <end position="137"/>
    </location>
</feature>
<comment type="caution">
    <text evidence="3">The sequence shown here is derived from an EMBL/GenBank/DDBJ whole genome shotgun (WGS) entry which is preliminary data.</text>
</comment>
<dbReference type="EMBL" id="JAGISH010000004">
    <property type="protein sequence ID" value="MBP0482731.1"/>
    <property type="molecule type" value="Genomic_DNA"/>
</dbReference>
<evidence type="ECO:0000313" key="3">
    <source>
        <dbReference type="EMBL" id="MBP0482731.1"/>
    </source>
</evidence>
<protein>
    <submittedName>
        <fullName evidence="3">Transposase</fullName>
    </submittedName>
</protein>
<accession>A0A940MQ61</accession>
<dbReference type="GO" id="GO:0003677">
    <property type="term" value="F:DNA binding"/>
    <property type="evidence" value="ECO:0007669"/>
    <property type="project" value="UniProtKB-KW"/>
</dbReference>
<dbReference type="Proteomes" id="UP000675940">
    <property type="component" value="Unassembled WGS sequence"/>
</dbReference>
<proteinExistence type="predicted"/>
<keyword evidence="1" id="KW-0238">DNA-binding</keyword>
<gene>
    <name evidence="3" type="ORF">J5474_09535</name>
</gene>
<evidence type="ECO:0000259" key="2">
    <source>
        <dbReference type="Pfam" id="PF07282"/>
    </source>
</evidence>
<dbReference type="RefSeq" id="WP_209360669.1">
    <property type="nucleotide sequence ID" value="NZ_JAGISH010000004.1"/>
</dbReference>
<dbReference type="AlphaFoldDB" id="A0A940MQ61"/>
<organism evidence="3 4">
    <name type="scientific">Sagittula salina</name>
    <dbReference type="NCBI Taxonomy" id="2820268"/>
    <lineage>
        <taxon>Bacteria</taxon>
        <taxon>Pseudomonadati</taxon>
        <taxon>Pseudomonadota</taxon>
        <taxon>Alphaproteobacteria</taxon>
        <taxon>Rhodobacterales</taxon>
        <taxon>Roseobacteraceae</taxon>
        <taxon>Sagittula</taxon>
    </lineage>
</organism>
<evidence type="ECO:0000313" key="4">
    <source>
        <dbReference type="Proteomes" id="UP000675940"/>
    </source>
</evidence>
<evidence type="ECO:0000256" key="1">
    <source>
        <dbReference type="ARBA" id="ARBA00023125"/>
    </source>
</evidence>